<proteinExistence type="predicted"/>
<accession>A0A6J5R0B0</accession>
<dbReference type="EMBL" id="LR797153">
    <property type="protein sequence ID" value="CAB4190309.1"/>
    <property type="molecule type" value="Genomic_DNA"/>
</dbReference>
<evidence type="ECO:0000313" key="1">
    <source>
        <dbReference type="EMBL" id="CAB4144286.1"/>
    </source>
</evidence>
<name>A0A6J5R0B0_9CAUD</name>
<sequence length="93" mass="10335">MSEAQIDAGPDYKGRVYRDFHVGRGGHSATGWVIYGRAVQGIGRDSYGPVTKIVAHLGQHTRKPRLWNVRPDRGWRTKREAMAFMATISVGPA</sequence>
<evidence type="ECO:0000313" key="2">
    <source>
        <dbReference type="EMBL" id="CAB4190309.1"/>
    </source>
</evidence>
<dbReference type="EMBL" id="LR796428">
    <property type="protein sequence ID" value="CAB4144286.1"/>
    <property type="molecule type" value="Genomic_DNA"/>
</dbReference>
<reference evidence="2" key="1">
    <citation type="submission" date="2020-05" db="EMBL/GenBank/DDBJ databases">
        <authorList>
            <person name="Chiriac C."/>
            <person name="Salcher M."/>
            <person name="Ghai R."/>
            <person name="Kavagutti S V."/>
        </authorList>
    </citation>
    <scope>NUCLEOTIDE SEQUENCE</scope>
</reference>
<organism evidence="2">
    <name type="scientific">uncultured Caudovirales phage</name>
    <dbReference type="NCBI Taxonomy" id="2100421"/>
    <lineage>
        <taxon>Viruses</taxon>
        <taxon>Duplodnaviria</taxon>
        <taxon>Heunggongvirae</taxon>
        <taxon>Uroviricota</taxon>
        <taxon>Caudoviricetes</taxon>
        <taxon>Peduoviridae</taxon>
        <taxon>Maltschvirus</taxon>
        <taxon>Maltschvirus maltsch</taxon>
    </lineage>
</organism>
<gene>
    <name evidence="2" type="ORF">UFOVP1200_52</name>
    <name evidence="1" type="ORF">UFOVP469_22</name>
</gene>
<protein>
    <submittedName>
        <fullName evidence="2">Uncharacterized protein</fullName>
    </submittedName>
</protein>